<dbReference type="Proteomes" id="UP000195024">
    <property type="component" value="Unassembled WGS sequence"/>
</dbReference>
<dbReference type="NCBIfam" id="TIGR03713">
    <property type="entry name" value="acc_sec_asp1"/>
    <property type="match status" value="1"/>
</dbReference>
<dbReference type="GO" id="GO:0015031">
    <property type="term" value="P:protein transport"/>
    <property type="evidence" value="ECO:0007669"/>
    <property type="project" value="InterPro"/>
</dbReference>
<sequence length="531" mass="61816">MILFIPAWQHLQRGLETDDLIGQIRSFMSSKIDYQVLISDYIPHLRYFLHRHGLLECHYHNVFDELQGFLSAEQASINLQDLNFPVGSTFSYTPFHILVHFEDQLIGQVCFGQGGESLVISEVKHFSERYLTKIEIYDDRGFISSCKIFEENKLKYTDYLDSNGDWIIREFEKDGSCKVNSENTRGLHDKSYTSFSDIKFELMEKHLLKIITSKCALIISVTNDNISQISSSFFLSQMTLSFFKERYTFSEKKDCFLVKAIEGAQAVLSDRPKIVEKFQRESHKIYLISPYDSRFKLSLTQEMKEEVVYVDLREMKQEEWESIVEALVLSLLAILSIEKEESREFQVILRIGDGFSQSCLLKIIENYFTENFPNEMTILAQIEEEITDENGLTGQYLAEVEQKVQVIFQIWKSFIVKEIKTEEEVFKLIGKTRIIVDMGNQPDLFTQIAGISAGIPQINRIPSEYIKHQENGLILPEIDGLSEAVIYYLENLSEWQRARAHSVQQIKRYSGIELQKKILRITKRGQYENKD</sequence>
<accession>A0A242KUC3</accession>
<reference evidence="1 2" key="1">
    <citation type="submission" date="2017-05" db="EMBL/GenBank/DDBJ databases">
        <title>The Genome Sequence of Enterococcus mundtii 6B1_DIV0119.</title>
        <authorList>
            <consortium name="The Broad Institute Genomics Platform"/>
            <consortium name="The Broad Institute Genomic Center for Infectious Diseases"/>
            <person name="Earl A."/>
            <person name="Manson A."/>
            <person name="Schwartman J."/>
            <person name="Gilmore M."/>
            <person name="Abouelleil A."/>
            <person name="Cao P."/>
            <person name="Chapman S."/>
            <person name="Cusick C."/>
            <person name="Shea T."/>
            <person name="Young S."/>
            <person name="Neafsey D."/>
            <person name="Nusbaum C."/>
            <person name="Birren B."/>
        </authorList>
    </citation>
    <scope>NUCLEOTIDE SEQUENCE [LARGE SCALE GENOMIC DNA]</scope>
    <source>
        <strain evidence="1 2">6B1_DIV0119</strain>
    </source>
</reference>
<dbReference type="Pfam" id="PF16993">
    <property type="entry name" value="Asp1"/>
    <property type="match status" value="1"/>
</dbReference>
<dbReference type="EMBL" id="NGMS01000004">
    <property type="protein sequence ID" value="OTP24837.1"/>
    <property type="molecule type" value="Genomic_DNA"/>
</dbReference>
<organism evidence="1 2">
    <name type="scientific">Enterococcus mundtii</name>
    <dbReference type="NCBI Taxonomy" id="53346"/>
    <lineage>
        <taxon>Bacteria</taxon>
        <taxon>Bacillati</taxon>
        <taxon>Bacillota</taxon>
        <taxon>Bacilli</taxon>
        <taxon>Lactobacillales</taxon>
        <taxon>Enterococcaceae</taxon>
        <taxon>Enterococcus</taxon>
    </lineage>
</organism>
<gene>
    <name evidence="1" type="ORF">A5802_002992</name>
</gene>
<name>A0A242KUC3_ENTMU</name>
<proteinExistence type="predicted"/>
<protein>
    <submittedName>
        <fullName evidence="1">Accessory Sec system protein Asp1</fullName>
    </submittedName>
</protein>
<comment type="caution">
    <text evidence="1">The sequence shown here is derived from an EMBL/GenBank/DDBJ whole genome shotgun (WGS) entry which is preliminary data.</text>
</comment>
<dbReference type="RefSeq" id="WP_176285343.1">
    <property type="nucleotide sequence ID" value="NZ_NGMS01000004.1"/>
</dbReference>
<evidence type="ECO:0000313" key="2">
    <source>
        <dbReference type="Proteomes" id="UP000195024"/>
    </source>
</evidence>
<dbReference type="AlphaFoldDB" id="A0A242KUC3"/>
<dbReference type="InterPro" id="IPR022372">
    <property type="entry name" value="Accessory_SS_Asp1"/>
</dbReference>
<evidence type="ECO:0000313" key="1">
    <source>
        <dbReference type="EMBL" id="OTP24837.1"/>
    </source>
</evidence>